<comment type="caution">
    <text evidence="1">The sequence shown here is derived from an EMBL/GenBank/DDBJ whole genome shotgun (WGS) entry which is preliminary data.</text>
</comment>
<organism evidence="1 2">
    <name type="scientific">Exiguobacterium alkaliphilum</name>
    <dbReference type="NCBI Taxonomy" id="1428684"/>
    <lineage>
        <taxon>Bacteria</taxon>
        <taxon>Bacillati</taxon>
        <taxon>Bacillota</taxon>
        <taxon>Bacilli</taxon>
        <taxon>Bacillales</taxon>
        <taxon>Bacillales Family XII. Incertae Sedis</taxon>
        <taxon>Exiguobacterium</taxon>
    </lineage>
</organism>
<sequence>MRKYHRVVLGGKDYYRQYDETLDCYEGELLTEEDVIEQVLEDVVQDVIHVDRSRVQRSIKNIMDEDDRLVIQSYVEYLERVVELFE</sequence>
<reference evidence="1 2" key="1">
    <citation type="submission" date="2022-07" db="EMBL/GenBank/DDBJ databases">
        <title>Genomic and pangenome structural analysis of the polyextremophile Exiguobacterium.</title>
        <authorList>
            <person name="Shen L."/>
        </authorList>
    </citation>
    <scope>NUCLEOTIDE SEQUENCE [LARGE SCALE GENOMIC DNA]</scope>
    <source>
        <strain evidence="1 2">12_1</strain>
    </source>
</reference>
<evidence type="ECO:0000313" key="1">
    <source>
        <dbReference type="EMBL" id="MCT4794806.1"/>
    </source>
</evidence>
<dbReference type="RefSeq" id="WP_034817787.1">
    <property type="nucleotide sequence ID" value="NZ_JANIEK010000011.1"/>
</dbReference>
<keyword evidence="2" id="KW-1185">Reference proteome</keyword>
<proteinExistence type="predicted"/>
<name>A0ABT2KYX7_9BACL</name>
<dbReference type="Proteomes" id="UP001206821">
    <property type="component" value="Unassembled WGS sequence"/>
</dbReference>
<accession>A0ABT2KYX7</accession>
<evidence type="ECO:0000313" key="2">
    <source>
        <dbReference type="Proteomes" id="UP001206821"/>
    </source>
</evidence>
<gene>
    <name evidence="1" type="ORF">NQG31_04570</name>
</gene>
<dbReference type="EMBL" id="JANIEK010000011">
    <property type="protein sequence ID" value="MCT4794806.1"/>
    <property type="molecule type" value="Genomic_DNA"/>
</dbReference>
<protein>
    <submittedName>
        <fullName evidence="1">Uncharacterized protein</fullName>
    </submittedName>
</protein>